<dbReference type="SUPFAM" id="SSF55144">
    <property type="entry name" value="LigT-like"/>
    <property type="match status" value="1"/>
</dbReference>
<accession>A0ABW7YZN4</accession>
<comment type="caution">
    <text evidence="1">The sequence shown here is derived from an EMBL/GenBank/DDBJ whole genome shotgun (WGS) entry which is preliminary data.</text>
</comment>
<dbReference type="Proteomes" id="UP001612741">
    <property type="component" value="Unassembled WGS sequence"/>
</dbReference>
<dbReference type="InterPro" id="IPR009097">
    <property type="entry name" value="Cyclic_Pdiesterase"/>
</dbReference>
<evidence type="ECO:0000313" key="1">
    <source>
        <dbReference type="EMBL" id="MFI6501035.1"/>
    </source>
</evidence>
<evidence type="ECO:0000313" key="2">
    <source>
        <dbReference type="Proteomes" id="UP001612741"/>
    </source>
</evidence>
<dbReference type="GO" id="GO:0016874">
    <property type="term" value="F:ligase activity"/>
    <property type="evidence" value="ECO:0007669"/>
    <property type="project" value="UniProtKB-KW"/>
</dbReference>
<name>A0ABW7YZN4_9ACTN</name>
<reference evidence="1 2" key="1">
    <citation type="submission" date="2024-10" db="EMBL/GenBank/DDBJ databases">
        <title>The Natural Products Discovery Center: Release of the First 8490 Sequenced Strains for Exploring Actinobacteria Biosynthetic Diversity.</title>
        <authorList>
            <person name="Kalkreuter E."/>
            <person name="Kautsar S.A."/>
            <person name="Yang D."/>
            <person name="Bader C.D."/>
            <person name="Teijaro C.N."/>
            <person name="Fluegel L."/>
            <person name="Davis C.M."/>
            <person name="Simpson J.R."/>
            <person name="Lauterbach L."/>
            <person name="Steele A.D."/>
            <person name="Gui C."/>
            <person name="Meng S."/>
            <person name="Li G."/>
            <person name="Viehrig K."/>
            <person name="Ye F."/>
            <person name="Su P."/>
            <person name="Kiefer A.F."/>
            <person name="Nichols A."/>
            <person name="Cepeda A.J."/>
            <person name="Yan W."/>
            <person name="Fan B."/>
            <person name="Jiang Y."/>
            <person name="Adhikari A."/>
            <person name="Zheng C.-J."/>
            <person name="Schuster L."/>
            <person name="Cowan T.M."/>
            <person name="Smanski M.J."/>
            <person name="Chevrette M.G."/>
            <person name="De Carvalho L.P.S."/>
            <person name="Shen B."/>
        </authorList>
    </citation>
    <scope>NUCLEOTIDE SEQUENCE [LARGE SCALE GENOMIC DNA]</scope>
    <source>
        <strain evidence="1 2">NPDC050545</strain>
    </source>
</reference>
<keyword evidence="2" id="KW-1185">Reference proteome</keyword>
<keyword evidence="1" id="KW-0436">Ligase</keyword>
<dbReference type="Pfam" id="PF13563">
    <property type="entry name" value="2_5_RNA_ligase2"/>
    <property type="match status" value="1"/>
</dbReference>
<dbReference type="RefSeq" id="WP_397085310.1">
    <property type="nucleotide sequence ID" value="NZ_JBITGY010000007.1"/>
</dbReference>
<organism evidence="1 2">
    <name type="scientific">Nonomuraea typhae</name>
    <dbReference type="NCBI Taxonomy" id="2603600"/>
    <lineage>
        <taxon>Bacteria</taxon>
        <taxon>Bacillati</taxon>
        <taxon>Actinomycetota</taxon>
        <taxon>Actinomycetes</taxon>
        <taxon>Streptosporangiales</taxon>
        <taxon>Streptosporangiaceae</taxon>
        <taxon>Nonomuraea</taxon>
    </lineage>
</organism>
<protein>
    <submittedName>
        <fullName evidence="1">2'-5' RNA ligase family protein</fullName>
    </submittedName>
</protein>
<dbReference type="EMBL" id="JBITGY010000007">
    <property type="protein sequence ID" value="MFI6501035.1"/>
    <property type="molecule type" value="Genomic_DNA"/>
</dbReference>
<dbReference type="Gene3D" id="3.90.1140.10">
    <property type="entry name" value="Cyclic phosphodiesterase"/>
    <property type="match status" value="1"/>
</dbReference>
<proteinExistence type="predicted"/>
<gene>
    <name evidence="1" type="ORF">ACIBG2_26910</name>
</gene>
<sequence length="210" mass="23266">MSSLPTRMVNRWERRRPLMLPPGQGLLYWHVLLGDDPDAVAIVLDAHARLAGLPGLDLVPHRFIHLTVLIAGYSHEITGDQVYEMAVEAKRQLAEIEPVIVTLGRVLYHPEAVVLEARPGDRLLPLLRAAKTATRLVTGSEGYLAHDVWIPHVTIAYSSADGPAAPVISALGTRLPEREVTIRSLSIVRQDGPETVWAWRPLAEVRLTNR</sequence>